<dbReference type="GO" id="GO:0005975">
    <property type="term" value="P:carbohydrate metabolic process"/>
    <property type="evidence" value="ECO:0007669"/>
    <property type="project" value="UniProtKB-UniRule"/>
</dbReference>
<evidence type="ECO:0000256" key="2">
    <source>
        <dbReference type="ARBA" id="ARBA00004961"/>
    </source>
</evidence>
<dbReference type="GO" id="GO:0017057">
    <property type="term" value="F:6-phosphogluconolactonase activity"/>
    <property type="evidence" value="ECO:0007669"/>
    <property type="project" value="UniProtKB-UniRule"/>
</dbReference>
<dbReference type="InterPro" id="IPR006148">
    <property type="entry name" value="Glc/Gal-6P_isomerase"/>
</dbReference>
<dbReference type="CDD" id="cd01400">
    <property type="entry name" value="6PGL"/>
    <property type="match status" value="1"/>
</dbReference>
<comment type="similarity">
    <text evidence="3 6">Belongs to the glucosamine/galactosamine-6-phosphate isomerase family. 6-phosphogluconolactonase subfamily.</text>
</comment>
<evidence type="ECO:0000256" key="3">
    <source>
        <dbReference type="ARBA" id="ARBA00010662"/>
    </source>
</evidence>
<keyword evidence="5 6" id="KW-0378">Hydrolase</keyword>
<dbReference type="Proteomes" id="UP000075809">
    <property type="component" value="Unassembled WGS sequence"/>
</dbReference>
<dbReference type="STRING" id="64791.A0A151WIL5"/>
<dbReference type="GO" id="GO:0006098">
    <property type="term" value="P:pentose-phosphate shunt"/>
    <property type="evidence" value="ECO:0007669"/>
    <property type="project" value="UniProtKB-UniPathway"/>
</dbReference>
<feature type="domain" description="Glucosamine/galactosamine-6-phosphate isomerase" evidence="7">
    <location>
        <begin position="12"/>
        <end position="229"/>
    </location>
</feature>
<gene>
    <name evidence="8" type="ORF">ALC60_13407</name>
</gene>
<comment type="catalytic activity">
    <reaction evidence="1 6">
        <text>6-phospho-D-glucono-1,5-lactone + H2O = 6-phospho-D-gluconate + H(+)</text>
        <dbReference type="Rhea" id="RHEA:12556"/>
        <dbReference type="ChEBI" id="CHEBI:15377"/>
        <dbReference type="ChEBI" id="CHEBI:15378"/>
        <dbReference type="ChEBI" id="CHEBI:57955"/>
        <dbReference type="ChEBI" id="CHEBI:58759"/>
        <dbReference type="EC" id="3.1.1.31"/>
    </reaction>
</comment>
<evidence type="ECO:0000256" key="4">
    <source>
        <dbReference type="ARBA" id="ARBA00013198"/>
    </source>
</evidence>
<dbReference type="AlphaFoldDB" id="A0A151WIL5"/>
<dbReference type="EMBL" id="KQ983089">
    <property type="protein sequence ID" value="KYQ47651.1"/>
    <property type="molecule type" value="Genomic_DNA"/>
</dbReference>
<reference evidence="8 9" key="1">
    <citation type="submission" date="2015-09" db="EMBL/GenBank/DDBJ databases">
        <title>Trachymyrmex zeteki WGS genome.</title>
        <authorList>
            <person name="Nygaard S."/>
            <person name="Hu H."/>
            <person name="Boomsma J."/>
            <person name="Zhang G."/>
        </authorList>
    </citation>
    <scope>NUCLEOTIDE SEQUENCE [LARGE SCALE GENOMIC DNA]</scope>
    <source>
        <strain evidence="8">Tzet28-1</strain>
        <tissue evidence="8">Whole body</tissue>
    </source>
</reference>
<comment type="function">
    <text evidence="6">Hydrolysis of 6-phosphogluconolactone to 6-phosphogluconate.</text>
</comment>
<dbReference type="OrthoDB" id="432544at2759"/>
<evidence type="ECO:0000256" key="5">
    <source>
        <dbReference type="ARBA" id="ARBA00022801"/>
    </source>
</evidence>
<evidence type="ECO:0000256" key="1">
    <source>
        <dbReference type="ARBA" id="ARBA00000832"/>
    </source>
</evidence>
<dbReference type="InterPro" id="IPR037171">
    <property type="entry name" value="NagB/RpiA_transferase-like"/>
</dbReference>
<dbReference type="EC" id="3.1.1.31" evidence="4 6"/>
<dbReference type="PANTHER" id="PTHR11054">
    <property type="entry name" value="6-PHOSPHOGLUCONOLACTONASE"/>
    <property type="match status" value="1"/>
</dbReference>
<sequence>MHATTGIVVATDEEKLLSRFSNLIASAADDAISRDDRIFRFGVSGGSVVQLLAKSLPNIATDWSKWRFFFCDERVVPLDDSESNFGLYKSCLIGKVPVTEEQFMKVDPELNAENAAKDYIKKMAFFFPPDRLPRFDCLLLGVGQDGHTCSLFPGHRALDDENMWVTWELNAPKPPSSRISLTMPVINNARMCVFIVTGASKAEIVKRVLRDKEDLPATRVEPVDGTLFWLLDQEAGRLLNSD</sequence>
<dbReference type="UniPathway" id="UPA00115">
    <property type="reaction ID" value="UER00409"/>
</dbReference>
<dbReference type="SUPFAM" id="SSF100950">
    <property type="entry name" value="NagB/RpiA/CoA transferase-like"/>
    <property type="match status" value="1"/>
</dbReference>
<dbReference type="NCBIfam" id="TIGR01198">
    <property type="entry name" value="pgl"/>
    <property type="match status" value="1"/>
</dbReference>
<evidence type="ECO:0000313" key="9">
    <source>
        <dbReference type="Proteomes" id="UP000075809"/>
    </source>
</evidence>
<dbReference type="Gene3D" id="3.40.50.1360">
    <property type="match status" value="1"/>
</dbReference>
<dbReference type="KEGG" id="mzt:108729675"/>
<keyword evidence="9" id="KW-1185">Reference proteome</keyword>
<dbReference type="Pfam" id="PF01182">
    <property type="entry name" value="Glucosamine_iso"/>
    <property type="match status" value="1"/>
</dbReference>
<accession>A0A151WIL5</accession>
<evidence type="ECO:0000259" key="7">
    <source>
        <dbReference type="Pfam" id="PF01182"/>
    </source>
</evidence>
<dbReference type="InterPro" id="IPR039104">
    <property type="entry name" value="6PGL"/>
</dbReference>
<evidence type="ECO:0000256" key="6">
    <source>
        <dbReference type="RuleBase" id="RU365095"/>
    </source>
</evidence>
<comment type="pathway">
    <text evidence="2 6">Carbohydrate degradation; pentose phosphate pathway; D-ribulose 5-phosphate from D-glucose 6-phosphate (oxidative stage): step 2/3.</text>
</comment>
<evidence type="ECO:0000313" key="8">
    <source>
        <dbReference type="EMBL" id="KYQ47651.1"/>
    </source>
</evidence>
<organism evidence="8 9">
    <name type="scientific">Mycetomoellerius zeteki</name>
    <dbReference type="NCBI Taxonomy" id="64791"/>
    <lineage>
        <taxon>Eukaryota</taxon>
        <taxon>Metazoa</taxon>
        <taxon>Ecdysozoa</taxon>
        <taxon>Arthropoda</taxon>
        <taxon>Hexapoda</taxon>
        <taxon>Insecta</taxon>
        <taxon>Pterygota</taxon>
        <taxon>Neoptera</taxon>
        <taxon>Endopterygota</taxon>
        <taxon>Hymenoptera</taxon>
        <taxon>Apocrita</taxon>
        <taxon>Aculeata</taxon>
        <taxon>Formicoidea</taxon>
        <taxon>Formicidae</taxon>
        <taxon>Myrmicinae</taxon>
        <taxon>Mycetomoellerius</taxon>
    </lineage>
</organism>
<protein>
    <recommendedName>
        <fullName evidence="4 6">6-phosphogluconolactonase</fullName>
        <shortName evidence="6">6PGL</shortName>
        <ecNumber evidence="4 6">3.1.1.31</ecNumber>
    </recommendedName>
</protein>
<dbReference type="PANTHER" id="PTHR11054:SF0">
    <property type="entry name" value="6-PHOSPHOGLUCONOLACTONASE"/>
    <property type="match status" value="1"/>
</dbReference>
<dbReference type="InterPro" id="IPR005900">
    <property type="entry name" value="6-phosphogluconolactonase_DevB"/>
</dbReference>
<proteinExistence type="inferred from homology"/>
<dbReference type="FunFam" id="3.40.50.1360:FF:000005">
    <property type="entry name" value="6-phosphogluconolactonase"/>
    <property type="match status" value="1"/>
</dbReference>
<name>A0A151WIL5_9HYME</name>